<evidence type="ECO:0000256" key="1">
    <source>
        <dbReference type="SAM" id="MobiDB-lite"/>
    </source>
</evidence>
<dbReference type="EMBL" id="VXIT01000004">
    <property type="protein sequence ID" value="KAA6413597.1"/>
    <property type="molecule type" value="Genomic_DNA"/>
</dbReference>
<reference evidence="2 3" key="1">
    <citation type="submission" date="2019-09" db="EMBL/GenBank/DDBJ databases">
        <title>The hologenome of the rock-dwelling lichen Lasallia pustulata.</title>
        <authorList>
            <person name="Greshake Tzovaras B."/>
            <person name="Segers F."/>
            <person name="Bicker A."/>
            <person name="Dal Grande F."/>
            <person name="Otte J."/>
            <person name="Hankeln T."/>
            <person name="Schmitt I."/>
            <person name="Ebersberger I."/>
        </authorList>
    </citation>
    <scope>NUCLEOTIDE SEQUENCE [LARGE SCALE GENOMIC DNA]</scope>
    <source>
        <strain evidence="2">A1-1</strain>
    </source>
</reference>
<dbReference type="Proteomes" id="UP000324767">
    <property type="component" value="Unassembled WGS sequence"/>
</dbReference>
<evidence type="ECO:0000313" key="3">
    <source>
        <dbReference type="Proteomes" id="UP000324767"/>
    </source>
</evidence>
<feature type="region of interest" description="Disordered" evidence="1">
    <location>
        <begin position="1"/>
        <end position="73"/>
    </location>
</feature>
<dbReference type="AlphaFoldDB" id="A0A5M8PXE4"/>
<gene>
    <name evidence="2" type="ORF">FRX48_03343</name>
</gene>
<comment type="caution">
    <text evidence="2">The sequence shown here is derived from an EMBL/GenBank/DDBJ whole genome shotgun (WGS) entry which is preliminary data.</text>
</comment>
<feature type="compositionally biased region" description="Pro residues" evidence="1">
    <location>
        <begin position="35"/>
        <end position="44"/>
    </location>
</feature>
<sequence length="252" mass="27417">MYTRLSDSPPAAVAVTKASQQLRMTDYNATNRPSHLPPPKPPRSSHPTRYRHTLPVLPPPRPFKRPSKTPPQMRHRLKPIHLLHPHEPHLRMFPIQHHAPLRPSIPIRFLLRLPPFLRIHPKQKRIDCPIDPDLGVEDVIRLPGPEQRHRRGGERGFLCDFAQGGCEGGAVGGFDGAGAGGPEVLVDADVGAAFEDADAEGGVRGGAGAEEGGDDGAVEGGGGARGTWAEEGLGWVGRWLEEGAWTTLRRDV</sequence>
<proteinExistence type="predicted"/>
<accession>A0A5M8PXE4</accession>
<name>A0A5M8PXE4_9LECA</name>
<feature type="compositionally biased region" description="Basic residues" evidence="1">
    <location>
        <begin position="62"/>
        <end position="73"/>
    </location>
</feature>
<protein>
    <submittedName>
        <fullName evidence="2">Uncharacterized protein</fullName>
    </submittedName>
</protein>
<evidence type="ECO:0000313" key="2">
    <source>
        <dbReference type="EMBL" id="KAA6413597.1"/>
    </source>
</evidence>
<organism evidence="2 3">
    <name type="scientific">Lasallia pustulata</name>
    <dbReference type="NCBI Taxonomy" id="136370"/>
    <lineage>
        <taxon>Eukaryota</taxon>
        <taxon>Fungi</taxon>
        <taxon>Dikarya</taxon>
        <taxon>Ascomycota</taxon>
        <taxon>Pezizomycotina</taxon>
        <taxon>Lecanoromycetes</taxon>
        <taxon>OSLEUM clade</taxon>
        <taxon>Umbilicariomycetidae</taxon>
        <taxon>Umbilicariales</taxon>
        <taxon>Umbilicariaceae</taxon>
        <taxon>Lasallia</taxon>
    </lineage>
</organism>
<feature type="region of interest" description="Disordered" evidence="1">
    <location>
        <begin position="199"/>
        <end position="222"/>
    </location>
</feature>
<feature type="compositionally biased region" description="Polar residues" evidence="1">
    <location>
        <begin position="17"/>
        <end position="31"/>
    </location>
</feature>